<sequence>ESGSGSGTTPSASECLDTLTPPPVPDLVVNADEFVDSLLGLDFEYNDMDITSEELQRLLDDWGQPWDMVNDEKSV</sequence>
<evidence type="ECO:0000313" key="2">
    <source>
        <dbReference type="EMBL" id="KAL0471308.1"/>
    </source>
</evidence>
<dbReference type="Proteomes" id="UP001451303">
    <property type="component" value="Unassembled WGS sequence"/>
</dbReference>
<evidence type="ECO:0000313" key="3">
    <source>
        <dbReference type="Proteomes" id="UP001451303"/>
    </source>
</evidence>
<proteinExistence type="predicted"/>
<dbReference type="EMBL" id="JAVLET010000003">
    <property type="protein sequence ID" value="KAL0471308.1"/>
    <property type="molecule type" value="Genomic_DNA"/>
</dbReference>
<gene>
    <name evidence="2" type="ORF">QR685DRAFT_420625</name>
</gene>
<feature type="non-terminal residue" evidence="2">
    <location>
        <position position="1"/>
    </location>
</feature>
<comment type="caution">
    <text evidence="2">The sequence shown here is derived from an EMBL/GenBank/DDBJ whole genome shotgun (WGS) entry which is preliminary data.</text>
</comment>
<organism evidence="2 3">
    <name type="scientific">Neurospora intermedia</name>
    <dbReference type="NCBI Taxonomy" id="5142"/>
    <lineage>
        <taxon>Eukaryota</taxon>
        <taxon>Fungi</taxon>
        <taxon>Dikarya</taxon>
        <taxon>Ascomycota</taxon>
        <taxon>Pezizomycotina</taxon>
        <taxon>Sordariomycetes</taxon>
        <taxon>Sordariomycetidae</taxon>
        <taxon>Sordariales</taxon>
        <taxon>Sordariaceae</taxon>
        <taxon>Neurospora</taxon>
    </lineage>
</organism>
<evidence type="ECO:0000256" key="1">
    <source>
        <dbReference type="SAM" id="MobiDB-lite"/>
    </source>
</evidence>
<feature type="region of interest" description="Disordered" evidence="1">
    <location>
        <begin position="1"/>
        <end position="24"/>
    </location>
</feature>
<name>A0ABR3DF38_NEUIN</name>
<reference evidence="2 3" key="1">
    <citation type="submission" date="2023-09" db="EMBL/GenBank/DDBJ databases">
        <title>Multi-omics analysis of a traditional fermented food reveals byproduct-associated fungal strains for waste-to-food upcycling.</title>
        <authorList>
            <consortium name="Lawrence Berkeley National Laboratory"/>
            <person name="Rekdal V.M."/>
            <person name="Villalobos-Escobedo J.M."/>
            <person name="Rodriguez-Valeron N."/>
            <person name="Garcia M.O."/>
            <person name="Vasquez D.P."/>
            <person name="Damayanti I."/>
            <person name="Sorensen P.M."/>
            <person name="Baidoo E.E."/>
            <person name="De Carvalho A.C."/>
            <person name="Riley R."/>
            <person name="Lipzen A."/>
            <person name="He G."/>
            <person name="Yan M."/>
            <person name="Haridas S."/>
            <person name="Daum C."/>
            <person name="Yoshinaga Y."/>
            <person name="Ng V."/>
            <person name="Grigoriev I.V."/>
            <person name="Munk R."/>
            <person name="Nuraida L."/>
            <person name="Wijaya C.H."/>
            <person name="Morales P.-C."/>
            <person name="Keasling J.D."/>
        </authorList>
    </citation>
    <scope>NUCLEOTIDE SEQUENCE [LARGE SCALE GENOMIC DNA]</scope>
    <source>
        <strain evidence="2 3">FGSC 2613</strain>
    </source>
</reference>
<protein>
    <submittedName>
        <fullName evidence="2">Uncharacterized protein</fullName>
    </submittedName>
</protein>
<accession>A0ABR3DF38</accession>
<feature type="non-terminal residue" evidence="2">
    <location>
        <position position="75"/>
    </location>
</feature>
<keyword evidence="3" id="KW-1185">Reference proteome</keyword>